<evidence type="ECO:0000259" key="1">
    <source>
        <dbReference type="Pfam" id="PF24906"/>
    </source>
</evidence>
<evidence type="ECO:0000313" key="2">
    <source>
        <dbReference type="EMBL" id="CAD7417162.1"/>
    </source>
</evidence>
<dbReference type="PANTHER" id="PTHR31827">
    <property type="entry name" value="EMB|CAB89363.1"/>
    <property type="match status" value="1"/>
</dbReference>
<dbReference type="Pfam" id="PF24906">
    <property type="entry name" value="Zf_WRKY19"/>
    <property type="match status" value="1"/>
</dbReference>
<protein>
    <recommendedName>
        <fullName evidence="1">WRKY19-like zinc finger domain-containing protein</fullName>
    </recommendedName>
</protein>
<proteinExistence type="predicted"/>
<dbReference type="EMBL" id="OD012840">
    <property type="protein sequence ID" value="CAD7417162.1"/>
    <property type="molecule type" value="Genomic_DNA"/>
</dbReference>
<dbReference type="PANTHER" id="PTHR31827:SF1">
    <property type="entry name" value="EMB|CAB89363.1"/>
    <property type="match status" value="1"/>
</dbReference>
<organism evidence="2">
    <name type="scientific">Timema poppense</name>
    <name type="common">Walking stick</name>
    <dbReference type="NCBI Taxonomy" id="170557"/>
    <lineage>
        <taxon>Eukaryota</taxon>
        <taxon>Metazoa</taxon>
        <taxon>Ecdysozoa</taxon>
        <taxon>Arthropoda</taxon>
        <taxon>Hexapoda</taxon>
        <taxon>Insecta</taxon>
        <taxon>Pterygota</taxon>
        <taxon>Neoptera</taxon>
        <taxon>Polyneoptera</taxon>
        <taxon>Phasmatodea</taxon>
        <taxon>Timematodea</taxon>
        <taxon>Timematoidea</taxon>
        <taxon>Timematidae</taxon>
        <taxon>Timema</taxon>
    </lineage>
</organism>
<name>A0A7R9DPD8_TIMPO</name>
<accession>A0A7R9DPD8</accession>
<gene>
    <name evidence="2" type="ORF">TPSB3V08_LOCUS11571</name>
</gene>
<reference evidence="2" key="1">
    <citation type="submission" date="2020-11" db="EMBL/GenBank/DDBJ databases">
        <authorList>
            <person name="Tran Van P."/>
        </authorList>
    </citation>
    <scope>NUCLEOTIDE SEQUENCE</scope>
</reference>
<feature type="domain" description="WRKY19-like zinc finger" evidence="1">
    <location>
        <begin position="219"/>
        <end position="241"/>
    </location>
</feature>
<dbReference type="InterPro" id="IPR056866">
    <property type="entry name" value="Znf_WRKY19"/>
</dbReference>
<dbReference type="AlphaFoldDB" id="A0A7R9DPD8"/>
<sequence>MKAEAKRNEPETDACKTCFLDAPPVFFAFSLGRYDSRCGRHHWIAIYFTCGNSIEEHLDRVMSEIDIPIKSEENFKEEFHDYQEPKCSPGPITFLPIKEELPKHPENLTLSSLTGQCRTSQTINKGLVSDSTTNKKNGATQEDNFYKQAEGRSKRLKHGITSVKRECEEEACSKWARKGGKHWKDCGKYVINRCEEEGCSKQVVRAGKCWKHGGNFGVKICDEEGCSKLSQKGGKCIKHGG</sequence>